<keyword evidence="3" id="KW-1185">Reference proteome</keyword>
<feature type="signal peptide" evidence="1">
    <location>
        <begin position="1"/>
        <end position="18"/>
    </location>
</feature>
<name>A0A1R1PE65_ZANCU</name>
<gene>
    <name evidence="2" type="ORF">AX774_g7387</name>
</gene>
<dbReference type="Proteomes" id="UP000188320">
    <property type="component" value="Unassembled WGS sequence"/>
</dbReference>
<accession>A0A1R1PE65</accession>
<reference evidence="3" key="1">
    <citation type="submission" date="2017-01" db="EMBL/GenBank/DDBJ databases">
        <authorList>
            <person name="Wang Y."/>
            <person name="White M."/>
            <person name="Kvist S."/>
            <person name="Moncalvo J.-M."/>
        </authorList>
    </citation>
    <scope>NUCLEOTIDE SEQUENCE [LARGE SCALE GENOMIC DNA]</scope>
    <source>
        <strain evidence="3">COL-18-3</strain>
    </source>
</reference>
<proteinExistence type="predicted"/>
<evidence type="ECO:0000313" key="2">
    <source>
        <dbReference type="EMBL" id="OMH79208.1"/>
    </source>
</evidence>
<evidence type="ECO:0000256" key="1">
    <source>
        <dbReference type="SAM" id="SignalP"/>
    </source>
</evidence>
<dbReference type="AlphaFoldDB" id="A0A1R1PE65"/>
<protein>
    <submittedName>
        <fullName evidence="2">Uncharacterized protein</fullName>
    </submittedName>
</protein>
<feature type="chain" id="PRO_5012051305" evidence="1">
    <location>
        <begin position="19"/>
        <end position="313"/>
    </location>
</feature>
<dbReference type="EMBL" id="LSSK01001636">
    <property type="protein sequence ID" value="OMH79208.1"/>
    <property type="molecule type" value="Genomic_DNA"/>
</dbReference>
<organism evidence="2 3">
    <name type="scientific">Zancudomyces culisetae</name>
    <name type="common">Gut fungus</name>
    <name type="synonym">Smittium culisetae</name>
    <dbReference type="NCBI Taxonomy" id="1213189"/>
    <lineage>
        <taxon>Eukaryota</taxon>
        <taxon>Fungi</taxon>
        <taxon>Fungi incertae sedis</taxon>
        <taxon>Zoopagomycota</taxon>
        <taxon>Kickxellomycotina</taxon>
        <taxon>Harpellomycetes</taxon>
        <taxon>Harpellales</taxon>
        <taxon>Legeriomycetaceae</taxon>
        <taxon>Zancudomyces</taxon>
    </lineage>
</organism>
<keyword evidence="1" id="KW-0732">Signal</keyword>
<sequence length="313" mass="31981">MKFLVSSALLLSLNAANGYYVPNAYKVVQTRRVASKPIKSVARPPAVRASPSTSIMTVSSVYSTSIISLVSPLVPTASMVTQPTVAPVTLEAFTSTFTSVTPAVPTAPIFVSSAATSVLTGAYATPVFTQSAAAPVLSEAYTTSMLTQSITVSVLTETIPISALSGASAASAFTQPIIAPVITQLPVTIGTAQSALAPSVVEVPTTAVATGAPVASVANKRGPTMSIRIYGRAKRQQLLALMLISPNNCYNIPDASSAVFGIGGAGTGIITLYAGSDCSGKSYTASNRVTLSLDDIKGVELGSVAKSIKWSLE</sequence>
<evidence type="ECO:0000313" key="3">
    <source>
        <dbReference type="Proteomes" id="UP000188320"/>
    </source>
</evidence>
<comment type="caution">
    <text evidence="2">The sequence shown here is derived from an EMBL/GenBank/DDBJ whole genome shotgun (WGS) entry which is preliminary data.</text>
</comment>